<dbReference type="Proteomes" id="UP001396334">
    <property type="component" value="Unassembled WGS sequence"/>
</dbReference>
<evidence type="ECO:0000313" key="1">
    <source>
        <dbReference type="EMBL" id="KAK9009949.1"/>
    </source>
</evidence>
<gene>
    <name evidence="1" type="ORF">V6N11_036470</name>
</gene>
<dbReference type="EMBL" id="JBBPBN010000024">
    <property type="protein sequence ID" value="KAK9009949.1"/>
    <property type="molecule type" value="Genomic_DNA"/>
</dbReference>
<reference evidence="1 2" key="1">
    <citation type="journal article" date="2024" name="G3 (Bethesda)">
        <title>Genome assembly of Hibiscus sabdariffa L. provides insights into metabolisms of medicinal natural products.</title>
        <authorList>
            <person name="Kim T."/>
        </authorList>
    </citation>
    <scope>NUCLEOTIDE SEQUENCE [LARGE SCALE GENOMIC DNA]</scope>
    <source>
        <strain evidence="1">TK-2024</strain>
        <tissue evidence="1">Old leaves</tissue>
    </source>
</reference>
<name>A0ABR2RAS5_9ROSI</name>
<proteinExistence type="predicted"/>
<comment type="caution">
    <text evidence="1">The sequence shown here is derived from an EMBL/GenBank/DDBJ whole genome shotgun (WGS) entry which is preliminary data.</text>
</comment>
<sequence length="166" mass="18485">MGDGLGNWLWDKFQHLLPLPFLLRITENNEPFLTAAMVGVNEGLWREIHKFCGLQRVKNKAASILENSRRLTLTCCSTAAVIGTTNGYGSSAGIRVQGCERVGAANVVANTGLHTDKRLLRPEVGWIKLNTDDHLYRYASSMDFEVHILENPTDELDELLLDDEGC</sequence>
<evidence type="ECO:0000313" key="2">
    <source>
        <dbReference type="Proteomes" id="UP001396334"/>
    </source>
</evidence>
<protein>
    <submittedName>
        <fullName evidence="1">Uncharacterized protein</fullName>
    </submittedName>
</protein>
<accession>A0ABR2RAS5</accession>
<organism evidence="1 2">
    <name type="scientific">Hibiscus sabdariffa</name>
    <name type="common">roselle</name>
    <dbReference type="NCBI Taxonomy" id="183260"/>
    <lineage>
        <taxon>Eukaryota</taxon>
        <taxon>Viridiplantae</taxon>
        <taxon>Streptophyta</taxon>
        <taxon>Embryophyta</taxon>
        <taxon>Tracheophyta</taxon>
        <taxon>Spermatophyta</taxon>
        <taxon>Magnoliopsida</taxon>
        <taxon>eudicotyledons</taxon>
        <taxon>Gunneridae</taxon>
        <taxon>Pentapetalae</taxon>
        <taxon>rosids</taxon>
        <taxon>malvids</taxon>
        <taxon>Malvales</taxon>
        <taxon>Malvaceae</taxon>
        <taxon>Malvoideae</taxon>
        <taxon>Hibiscus</taxon>
    </lineage>
</organism>
<keyword evidence="2" id="KW-1185">Reference proteome</keyword>